<feature type="domain" description="Dinitrogenase iron-molybdenum cofactor biosynthesis" evidence="1">
    <location>
        <begin position="71"/>
        <end position="130"/>
    </location>
</feature>
<dbReference type="Gene3D" id="3.30.420.130">
    <property type="entry name" value="Dinitrogenase iron-molybdenum cofactor biosynthesis domain"/>
    <property type="match status" value="1"/>
</dbReference>
<evidence type="ECO:0000313" key="2">
    <source>
        <dbReference type="EMBL" id="CAH2029886.1"/>
    </source>
</evidence>
<dbReference type="EMBL" id="OW150024">
    <property type="protein sequence ID" value="CAH2029886.1"/>
    <property type="molecule type" value="Genomic_DNA"/>
</dbReference>
<dbReference type="Proteomes" id="UP001295463">
    <property type="component" value="Chromosome"/>
</dbReference>
<accession>A0ABM9D5A5</accession>
<sequence>MLIAVTSTDGVTVNQHFGHAGRLLIFEVADGRVELLRECAVTPYCTWSQTVRDLPADQFAATVQQMRECVDRQPGHGMRPAQLAAFAEALGDCRVVVTAMIGEAPQEELARIGIAVHAVTGPIAQVLPEIVKLY</sequence>
<proteinExistence type="predicted"/>
<dbReference type="PANTHER" id="PTHR33937:SF1">
    <property type="entry name" value="IRON-MOLIBDENUM COFACTOR PROCESSING PROTEIN"/>
    <property type="match status" value="1"/>
</dbReference>
<reference evidence="2 3" key="1">
    <citation type="submission" date="2022-03" db="EMBL/GenBank/DDBJ databases">
        <authorList>
            <person name="Koch H."/>
        </authorList>
    </citation>
    <scope>NUCLEOTIDE SEQUENCE [LARGE SCALE GENOMIC DNA]</scope>
    <source>
        <strain evidence="2 3">G1</strain>
    </source>
</reference>
<organism evidence="2 3">
    <name type="scientific">Trichlorobacter ammonificans</name>
    <dbReference type="NCBI Taxonomy" id="2916410"/>
    <lineage>
        <taxon>Bacteria</taxon>
        <taxon>Pseudomonadati</taxon>
        <taxon>Thermodesulfobacteriota</taxon>
        <taxon>Desulfuromonadia</taxon>
        <taxon>Geobacterales</taxon>
        <taxon>Geobacteraceae</taxon>
        <taxon>Trichlorobacter</taxon>
    </lineage>
</organism>
<dbReference type="PANTHER" id="PTHR33937">
    <property type="entry name" value="IRON-MOLYBDENUM PROTEIN-RELATED-RELATED"/>
    <property type="match status" value="1"/>
</dbReference>
<dbReference type="Pfam" id="PF02579">
    <property type="entry name" value="Nitro_FeMo-Co"/>
    <property type="match status" value="1"/>
</dbReference>
<dbReference type="RefSeq" id="WP_305730865.1">
    <property type="nucleotide sequence ID" value="NZ_OW150024.1"/>
</dbReference>
<protein>
    <submittedName>
        <fullName evidence="2">Dinitrogenase FeMo cofactor biosynthesis protein</fullName>
    </submittedName>
</protein>
<dbReference type="SUPFAM" id="SSF53146">
    <property type="entry name" value="Nitrogenase accessory factor-like"/>
    <property type="match status" value="1"/>
</dbReference>
<dbReference type="InterPro" id="IPR051840">
    <property type="entry name" value="NifX/NifY_domain"/>
</dbReference>
<name>A0ABM9D5A5_9BACT</name>
<evidence type="ECO:0000259" key="1">
    <source>
        <dbReference type="Pfam" id="PF02579"/>
    </source>
</evidence>
<keyword evidence="3" id="KW-1185">Reference proteome</keyword>
<dbReference type="InterPro" id="IPR003731">
    <property type="entry name" value="Di-Nase_FeMo-co_biosynth"/>
</dbReference>
<gene>
    <name evidence="2" type="primary">nifB</name>
    <name evidence="2" type="ORF">GEAMG1_0064</name>
</gene>
<evidence type="ECO:0000313" key="3">
    <source>
        <dbReference type="Proteomes" id="UP001295463"/>
    </source>
</evidence>
<dbReference type="InterPro" id="IPR036105">
    <property type="entry name" value="DiNase_FeMo-co_biosyn_sf"/>
</dbReference>